<evidence type="ECO:0000313" key="2">
    <source>
        <dbReference type="EMBL" id="KAF0027119.1"/>
    </source>
</evidence>
<accession>A0A6A4S3M5</accession>
<dbReference type="EMBL" id="VEVO01000018">
    <property type="protein sequence ID" value="KAF0027119.1"/>
    <property type="molecule type" value="Genomic_DNA"/>
</dbReference>
<evidence type="ECO:0000313" key="3">
    <source>
        <dbReference type="Proteomes" id="UP000438429"/>
    </source>
</evidence>
<proteinExistence type="predicted"/>
<protein>
    <submittedName>
        <fullName evidence="2">Uncharacterized protein</fullName>
    </submittedName>
</protein>
<keyword evidence="1" id="KW-0472">Membrane</keyword>
<sequence>MKYNPCSRKFCPSTPVSINDIAHDVREHRALGSGPSVHPSSGPQCGLLSRISNTSMPLNSGKRPISSRHMGVGSSVNVLLTVVLSIGKFYIVTQKDKVKLRVQVLNQLVTA</sequence>
<gene>
    <name evidence="2" type="ORF">F2P81_019860</name>
</gene>
<dbReference type="Proteomes" id="UP000438429">
    <property type="component" value="Unassembled WGS sequence"/>
</dbReference>
<evidence type="ECO:0000256" key="1">
    <source>
        <dbReference type="SAM" id="Phobius"/>
    </source>
</evidence>
<comment type="caution">
    <text evidence="2">The sequence shown here is derived from an EMBL/GenBank/DDBJ whole genome shotgun (WGS) entry which is preliminary data.</text>
</comment>
<organism evidence="2 3">
    <name type="scientific">Scophthalmus maximus</name>
    <name type="common">Turbot</name>
    <name type="synonym">Psetta maxima</name>
    <dbReference type="NCBI Taxonomy" id="52904"/>
    <lineage>
        <taxon>Eukaryota</taxon>
        <taxon>Metazoa</taxon>
        <taxon>Chordata</taxon>
        <taxon>Craniata</taxon>
        <taxon>Vertebrata</taxon>
        <taxon>Euteleostomi</taxon>
        <taxon>Actinopterygii</taxon>
        <taxon>Neopterygii</taxon>
        <taxon>Teleostei</taxon>
        <taxon>Neoteleostei</taxon>
        <taxon>Acanthomorphata</taxon>
        <taxon>Carangaria</taxon>
        <taxon>Pleuronectiformes</taxon>
        <taxon>Pleuronectoidei</taxon>
        <taxon>Scophthalmidae</taxon>
        <taxon>Scophthalmus</taxon>
    </lineage>
</organism>
<name>A0A6A4S3M5_SCOMX</name>
<keyword evidence="1" id="KW-1133">Transmembrane helix</keyword>
<feature type="transmembrane region" description="Helical" evidence="1">
    <location>
        <begin position="70"/>
        <end position="91"/>
    </location>
</feature>
<dbReference type="AlphaFoldDB" id="A0A6A4S3M5"/>
<reference evidence="2 3" key="1">
    <citation type="submission" date="2019-06" db="EMBL/GenBank/DDBJ databases">
        <title>Draft genomes of female and male turbot (Scophthalmus maximus).</title>
        <authorList>
            <person name="Xu H."/>
            <person name="Xu X.-W."/>
            <person name="Shao C."/>
            <person name="Chen S."/>
        </authorList>
    </citation>
    <scope>NUCLEOTIDE SEQUENCE [LARGE SCALE GENOMIC DNA]</scope>
    <source>
        <strain evidence="2">Ysfricsl-2016a</strain>
        <tissue evidence="2">Blood</tissue>
    </source>
</reference>
<keyword evidence="1" id="KW-0812">Transmembrane</keyword>